<dbReference type="AlphaFoldDB" id="A0A7Y9FIF7"/>
<feature type="region of interest" description="Disordered" evidence="1">
    <location>
        <begin position="72"/>
        <end position="93"/>
    </location>
</feature>
<dbReference type="Proteomes" id="UP000618382">
    <property type="component" value="Unassembled WGS sequence"/>
</dbReference>
<sequence length="93" mass="9614">MGRRAARKAAAEPWYRRALRAAGRWTGRALLALGAGAVALVVLRWSGVSSSASRWLTLAVVAVVLVSSALASTLPAPPPPPPPAARGPRPDGR</sequence>
<name>A0A7Y9FIF7_9CELL</name>
<dbReference type="RefSeq" id="WP_140460239.1">
    <property type="nucleotide sequence ID" value="NZ_BAABFI010000013.1"/>
</dbReference>
<keyword evidence="2" id="KW-0812">Transmembrane</keyword>
<protein>
    <submittedName>
        <fullName evidence="4">Putative anti-sigma-YlaC factor YlaD</fullName>
    </submittedName>
</protein>
<gene>
    <name evidence="4" type="ORF">BKA21_003490</name>
    <name evidence="3" type="ORF">Col01nite_20100</name>
</gene>
<dbReference type="EMBL" id="JACCBK010000001">
    <property type="protein sequence ID" value="NYD87941.1"/>
    <property type="molecule type" value="Genomic_DNA"/>
</dbReference>
<evidence type="ECO:0000313" key="3">
    <source>
        <dbReference type="EMBL" id="GIG32851.1"/>
    </source>
</evidence>
<reference evidence="3 6" key="2">
    <citation type="submission" date="2021-01" db="EMBL/GenBank/DDBJ databases">
        <title>Whole genome shotgun sequence of Cellulomonas oligotrophica NBRC 109435.</title>
        <authorList>
            <person name="Komaki H."/>
            <person name="Tamura T."/>
        </authorList>
    </citation>
    <scope>NUCLEOTIDE SEQUENCE [LARGE SCALE GENOMIC DNA]</scope>
    <source>
        <strain evidence="3 6">NBRC 109435</strain>
    </source>
</reference>
<organism evidence="4 5">
    <name type="scientific">Cellulomonas oligotrophica</name>
    <dbReference type="NCBI Taxonomy" id="931536"/>
    <lineage>
        <taxon>Bacteria</taxon>
        <taxon>Bacillati</taxon>
        <taxon>Actinomycetota</taxon>
        <taxon>Actinomycetes</taxon>
        <taxon>Micrococcales</taxon>
        <taxon>Cellulomonadaceae</taxon>
        <taxon>Cellulomonas</taxon>
    </lineage>
</organism>
<evidence type="ECO:0000256" key="1">
    <source>
        <dbReference type="SAM" id="MobiDB-lite"/>
    </source>
</evidence>
<evidence type="ECO:0000313" key="4">
    <source>
        <dbReference type="EMBL" id="NYD87941.1"/>
    </source>
</evidence>
<keyword evidence="6" id="KW-1185">Reference proteome</keyword>
<keyword evidence="2" id="KW-0472">Membrane</keyword>
<accession>A0A7Y9FIF7</accession>
<evidence type="ECO:0000256" key="2">
    <source>
        <dbReference type="SAM" id="Phobius"/>
    </source>
</evidence>
<keyword evidence="2" id="KW-1133">Transmembrane helix</keyword>
<reference evidence="4 5" key="1">
    <citation type="submission" date="2020-07" db="EMBL/GenBank/DDBJ databases">
        <title>Sequencing the genomes of 1000 actinobacteria strains.</title>
        <authorList>
            <person name="Klenk H.-P."/>
        </authorList>
    </citation>
    <scope>NUCLEOTIDE SEQUENCE [LARGE SCALE GENOMIC DNA]</scope>
    <source>
        <strain evidence="4 5">DSM 24482</strain>
    </source>
</reference>
<feature type="compositionally biased region" description="Pro residues" evidence="1">
    <location>
        <begin position="75"/>
        <end position="85"/>
    </location>
</feature>
<dbReference type="EMBL" id="BONN01000005">
    <property type="protein sequence ID" value="GIG32851.1"/>
    <property type="molecule type" value="Genomic_DNA"/>
</dbReference>
<evidence type="ECO:0000313" key="5">
    <source>
        <dbReference type="Proteomes" id="UP000577956"/>
    </source>
</evidence>
<proteinExistence type="predicted"/>
<evidence type="ECO:0000313" key="6">
    <source>
        <dbReference type="Proteomes" id="UP000618382"/>
    </source>
</evidence>
<comment type="caution">
    <text evidence="4">The sequence shown here is derived from an EMBL/GenBank/DDBJ whole genome shotgun (WGS) entry which is preliminary data.</text>
</comment>
<feature type="transmembrane region" description="Helical" evidence="2">
    <location>
        <begin position="25"/>
        <end position="43"/>
    </location>
</feature>
<dbReference type="Proteomes" id="UP000577956">
    <property type="component" value="Unassembled WGS sequence"/>
</dbReference>